<comment type="caution">
    <text evidence="1">The sequence shown here is derived from an EMBL/GenBank/DDBJ whole genome shotgun (WGS) entry which is preliminary data.</text>
</comment>
<dbReference type="EMBL" id="QNRR01000007">
    <property type="protein sequence ID" value="RBP41317.1"/>
    <property type="molecule type" value="Genomic_DNA"/>
</dbReference>
<sequence length="56" mass="6174">MWAERELNGLAVSWHSGGEKVYRLRATAIEVVLWSNLPVCIVAYLITRWGAAASAS</sequence>
<gene>
    <name evidence="1" type="ORF">DES53_107148</name>
</gene>
<organism evidence="1 2">
    <name type="scientific">Roseimicrobium gellanilyticum</name>
    <dbReference type="NCBI Taxonomy" id="748857"/>
    <lineage>
        <taxon>Bacteria</taxon>
        <taxon>Pseudomonadati</taxon>
        <taxon>Verrucomicrobiota</taxon>
        <taxon>Verrucomicrobiia</taxon>
        <taxon>Verrucomicrobiales</taxon>
        <taxon>Verrucomicrobiaceae</taxon>
        <taxon>Roseimicrobium</taxon>
    </lineage>
</organism>
<evidence type="ECO:0000313" key="1">
    <source>
        <dbReference type="EMBL" id="RBP41317.1"/>
    </source>
</evidence>
<dbReference type="Proteomes" id="UP000253426">
    <property type="component" value="Unassembled WGS sequence"/>
</dbReference>
<dbReference type="AlphaFoldDB" id="A0A366HFK3"/>
<accession>A0A366HFK3</accession>
<keyword evidence="2" id="KW-1185">Reference proteome</keyword>
<reference evidence="1 2" key="1">
    <citation type="submission" date="2018-06" db="EMBL/GenBank/DDBJ databases">
        <title>Genomic Encyclopedia of Type Strains, Phase IV (KMG-IV): sequencing the most valuable type-strain genomes for metagenomic binning, comparative biology and taxonomic classification.</title>
        <authorList>
            <person name="Goeker M."/>
        </authorList>
    </citation>
    <scope>NUCLEOTIDE SEQUENCE [LARGE SCALE GENOMIC DNA]</scope>
    <source>
        <strain evidence="1 2">DSM 25532</strain>
    </source>
</reference>
<name>A0A366HFK3_9BACT</name>
<proteinExistence type="predicted"/>
<evidence type="ECO:0000313" key="2">
    <source>
        <dbReference type="Proteomes" id="UP000253426"/>
    </source>
</evidence>
<protein>
    <submittedName>
        <fullName evidence="1">Uncharacterized protein</fullName>
    </submittedName>
</protein>